<organism evidence="1 2">
    <name type="scientific">Mythimna loreyi</name>
    <dbReference type="NCBI Taxonomy" id="667449"/>
    <lineage>
        <taxon>Eukaryota</taxon>
        <taxon>Metazoa</taxon>
        <taxon>Ecdysozoa</taxon>
        <taxon>Arthropoda</taxon>
        <taxon>Hexapoda</taxon>
        <taxon>Insecta</taxon>
        <taxon>Pterygota</taxon>
        <taxon>Neoptera</taxon>
        <taxon>Endopterygota</taxon>
        <taxon>Lepidoptera</taxon>
        <taxon>Glossata</taxon>
        <taxon>Ditrysia</taxon>
        <taxon>Noctuoidea</taxon>
        <taxon>Noctuidae</taxon>
        <taxon>Noctuinae</taxon>
        <taxon>Hadenini</taxon>
        <taxon>Mythimna</taxon>
    </lineage>
</organism>
<accession>A0ACC2Q3M2</accession>
<name>A0ACC2Q3M2_9NEOP</name>
<protein>
    <submittedName>
        <fullName evidence="1">Uncharacterized protein</fullName>
    </submittedName>
</protein>
<proteinExistence type="predicted"/>
<dbReference type="Proteomes" id="UP001231649">
    <property type="component" value="Chromosome 27"/>
</dbReference>
<gene>
    <name evidence="1" type="ORF">PYW08_010675</name>
</gene>
<evidence type="ECO:0000313" key="2">
    <source>
        <dbReference type="Proteomes" id="UP001231649"/>
    </source>
</evidence>
<comment type="caution">
    <text evidence="1">The sequence shown here is derived from an EMBL/GenBank/DDBJ whole genome shotgun (WGS) entry which is preliminary data.</text>
</comment>
<sequence>MTKTLPVTAQKITSSLHIYRQVMATFVASLQALSVGLTFGITAVLLPQLKADSSFPYDKSLDSWIASASPLAMTLGSLLSGPMSDGIGRRLGQFILLVPFTIGWIIMGLATNNAIMLFGRFLTGACTGAVRANSVVYVAELTDPKYRPMALFLPSAAIHVGVLISHTVGKFCYWKTSCFIFTVPNILGFIILLFLKESPLWLLSKGKIDKGIESFKHFRGNGDEKELEKVLKKAKEIAEKKTTFKDILNIIFVTLEIVYKFGVIVMYATFAVVALVSGICLCFVLPETSGKSLQDIEDDMYKKPGGI</sequence>
<reference evidence="1" key="1">
    <citation type="submission" date="2023-03" db="EMBL/GenBank/DDBJ databases">
        <title>Chromosome-level genomes of two armyworms, Mythimna separata and Mythimna loreyi, provide insights into the biosynthesis and reception of sex pheromones.</title>
        <authorList>
            <person name="Zhao H."/>
        </authorList>
    </citation>
    <scope>NUCLEOTIDE SEQUENCE</scope>
    <source>
        <strain evidence="1">BeijingLab</strain>
    </source>
</reference>
<evidence type="ECO:0000313" key="1">
    <source>
        <dbReference type="EMBL" id="KAJ8707423.1"/>
    </source>
</evidence>
<dbReference type="EMBL" id="CM056803">
    <property type="protein sequence ID" value="KAJ8707423.1"/>
    <property type="molecule type" value="Genomic_DNA"/>
</dbReference>
<keyword evidence="2" id="KW-1185">Reference proteome</keyword>